<keyword evidence="2" id="KW-1133">Transmembrane helix</keyword>
<protein>
    <recommendedName>
        <fullName evidence="3">WIT1/2 N-terminal helical bundle domain-containing protein</fullName>
    </recommendedName>
</protein>
<feature type="domain" description="WIT1/2 N-terminal helical bundle" evidence="3">
    <location>
        <begin position="32"/>
        <end position="161"/>
    </location>
</feature>
<dbReference type="InterPro" id="IPR039976">
    <property type="entry name" value="WIT1/WIT2"/>
</dbReference>
<dbReference type="InterPro" id="IPR058610">
    <property type="entry name" value="WIT1_2_N"/>
</dbReference>
<dbReference type="EMBL" id="JAYMYR010000003">
    <property type="protein sequence ID" value="KAK7374693.1"/>
    <property type="molecule type" value="Genomic_DNA"/>
</dbReference>
<keyword evidence="1" id="KW-0175">Coiled coil</keyword>
<name>A0AAN9NRT0_PHACN</name>
<organism evidence="4 5">
    <name type="scientific">Phaseolus coccineus</name>
    <name type="common">Scarlet runner bean</name>
    <name type="synonym">Phaseolus multiflorus</name>
    <dbReference type="NCBI Taxonomy" id="3886"/>
    <lineage>
        <taxon>Eukaryota</taxon>
        <taxon>Viridiplantae</taxon>
        <taxon>Streptophyta</taxon>
        <taxon>Embryophyta</taxon>
        <taxon>Tracheophyta</taxon>
        <taxon>Spermatophyta</taxon>
        <taxon>Magnoliopsida</taxon>
        <taxon>eudicotyledons</taxon>
        <taxon>Gunneridae</taxon>
        <taxon>Pentapetalae</taxon>
        <taxon>rosids</taxon>
        <taxon>fabids</taxon>
        <taxon>Fabales</taxon>
        <taxon>Fabaceae</taxon>
        <taxon>Papilionoideae</taxon>
        <taxon>50 kb inversion clade</taxon>
        <taxon>NPAAA clade</taxon>
        <taxon>indigoferoid/millettioid clade</taxon>
        <taxon>Phaseoleae</taxon>
        <taxon>Phaseolus</taxon>
    </lineage>
</organism>
<feature type="coiled-coil region" evidence="1">
    <location>
        <begin position="458"/>
        <end position="499"/>
    </location>
</feature>
<proteinExistence type="predicted"/>
<evidence type="ECO:0000313" key="4">
    <source>
        <dbReference type="EMBL" id="KAK7374693.1"/>
    </source>
</evidence>
<evidence type="ECO:0000259" key="3">
    <source>
        <dbReference type="Pfam" id="PF26581"/>
    </source>
</evidence>
<comment type="caution">
    <text evidence="4">The sequence shown here is derived from an EMBL/GenBank/DDBJ whole genome shotgun (WGS) entry which is preliminary data.</text>
</comment>
<dbReference type="PANTHER" id="PTHR35705:SF1">
    <property type="entry name" value="WPP DOMAIN-INTERACTING TAIL-ANCHORED PROTEIN 1"/>
    <property type="match status" value="1"/>
</dbReference>
<keyword evidence="5" id="KW-1185">Reference proteome</keyword>
<dbReference type="Pfam" id="PF26581">
    <property type="entry name" value="WIT1_2_N"/>
    <property type="match status" value="1"/>
</dbReference>
<evidence type="ECO:0000313" key="5">
    <source>
        <dbReference type="Proteomes" id="UP001374584"/>
    </source>
</evidence>
<keyword evidence="2" id="KW-0812">Transmembrane</keyword>
<evidence type="ECO:0000256" key="2">
    <source>
        <dbReference type="SAM" id="Phobius"/>
    </source>
</evidence>
<dbReference type="Gene3D" id="1.20.5.170">
    <property type="match status" value="1"/>
</dbReference>
<gene>
    <name evidence="4" type="ORF">VNO80_08130</name>
</gene>
<accession>A0AAN9NRT0</accession>
<reference evidence="4 5" key="1">
    <citation type="submission" date="2024-01" db="EMBL/GenBank/DDBJ databases">
        <title>The genomes of 5 underutilized Papilionoideae crops provide insights into root nodulation and disease resistanc.</title>
        <authorList>
            <person name="Jiang F."/>
        </authorList>
    </citation>
    <scope>NUCLEOTIDE SEQUENCE [LARGE SCALE GENOMIC DNA]</scope>
    <source>
        <strain evidence="4">JINMINGXINNONG_FW02</strain>
        <tissue evidence="4">Leaves</tissue>
    </source>
</reference>
<sequence length="648" mass="72550">MDTQSAKDTVDIDLGGVSSSGEATGDLGDDLVTVLDGLELNLACFSEKVANLSNFVMHLETLGVELEGFVLDREDNDVDVGCVGKFLEFDLLCGVLGSEVVQLDRFLDTLHAEIADAGERVASCKPRQDNLLDSEQCLKQSEEQFSEIKKLSASFERTLSSYKWGGNGNIEDGEIILEDDESLIVSPVITMHTTEQQRLVLRMLEKSLANEMDLEKNFFDSRQIQENLNQRMASLEQKLGLAEEEATDVWERWLEADNTREILTGISKQLLGRLQISQFNLNGLSQRESLLKAKLETSLEQLKERDVTSGKIEQLNGNLVLANSEVVTSRDKVCSLEKQLKESESQLINVKASAEEYQKQYTILCSEVRKTEGIIVELKEKISNAENQANTAEAHCKLLAEANNELNRQIALLKDSGGKSERVESLERRLRESDLLLQHAVASAEASLEKQSMLYSTIKDMEQVIKDLKSKVSKAESRADSAEEKCIILSESNTDLNEELSFLRSRFHRLEGSLHQVEEAKVASAKDIGKQTKVFKSLVMQLAVERERLNKQLSSLASENKILVVKLKQTNKYAQEVSVTLTTDHQVDRTWKNSSTNDNEVKFADTLPDADTVRRIDAGVLNFKHLFMLSVLVLVFSAVTYLNVDVNF</sequence>
<dbReference type="SUPFAM" id="SSF57997">
    <property type="entry name" value="Tropomyosin"/>
    <property type="match status" value="1"/>
</dbReference>
<dbReference type="Proteomes" id="UP001374584">
    <property type="component" value="Unassembled WGS sequence"/>
</dbReference>
<feature type="transmembrane region" description="Helical" evidence="2">
    <location>
        <begin position="625"/>
        <end position="644"/>
    </location>
</feature>
<keyword evidence="2" id="KW-0472">Membrane</keyword>
<dbReference type="AlphaFoldDB" id="A0AAN9NRT0"/>
<feature type="coiled-coil region" evidence="1">
    <location>
        <begin position="340"/>
        <end position="416"/>
    </location>
</feature>
<evidence type="ECO:0000256" key="1">
    <source>
        <dbReference type="SAM" id="Coils"/>
    </source>
</evidence>
<dbReference type="PANTHER" id="PTHR35705">
    <property type="entry name" value="WPP DOMAIN-INTERACTING TAIL-ANCHORED PROTEIN 1"/>
    <property type="match status" value="1"/>
</dbReference>